<reference evidence="10 11" key="2">
    <citation type="journal article" date="2012" name="Eukaryot. Cell">
        <title>Genome update of Botrytis cinerea strains B05.10 and T4.</title>
        <authorList>
            <person name="Staats M."/>
            <person name="van Kan J.A."/>
        </authorList>
    </citation>
    <scope>NUCLEOTIDE SEQUENCE [LARGE SCALE GENOMIC DNA]</scope>
    <source>
        <strain evidence="10 11">B05.10</strain>
    </source>
</reference>
<feature type="chain" id="PRO_5016682701" evidence="8">
    <location>
        <begin position="24"/>
        <end position="316"/>
    </location>
</feature>
<feature type="domain" description="Heme haloperoxidase family profile" evidence="9">
    <location>
        <begin position="68"/>
        <end position="281"/>
    </location>
</feature>
<evidence type="ECO:0000313" key="11">
    <source>
        <dbReference type="Proteomes" id="UP000001798"/>
    </source>
</evidence>
<protein>
    <submittedName>
        <fullName evidence="10">Bcprd6</fullName>
    </submittedName>
</protein>
<keyword evidence="2" id="KW-0575">Peroxidase</keyword>
<dbReference type="Proteomes" id="UP000001798">
    <property type="component" value="Chromosome 2"/>
</dbReference>
<dbReference type="VEuPathDB" id="FungiDB:Bcin02g06340"/>
<evidence type="ECO:0000256" key="8">
    <source>
        <dbReference type="SAM" id="SignalP"/>
    </source>
</evidence>
<dbReference type="AlphaFoldDB" id="A0A384JAL5"/>
<dbReference type="OMA" id="YLDDDWP"/>
<dbReference type="PANTHER" id="PTHR33577">
    <property type="entry name" value="STERIGMATOCYSTIN BIOSYNTHESIS PEROXIDASE STCC-RELATED"/>
    <property type="match status" value="1"/>
</dbReference>
<feature type="signal peptide" evidence="8">
    <location>
        <begin position="1"/>
        <end position="23"/>
    </location>
</feature>
<dbReference type="SUPFAM" id="SSF47571">
    <property type="entry name" value="Cloroperoxidase"/>
    <property type="match status" value="1"/>
</dbReference>
<dbReference type="InterPro" id="IPR036851">
    <property type="entry name" value="Chloroperoxidase-like_sf"/>
</dbReference>
<dbReference type="KEGG" id="bfu:BCIN_02g06340"/>
<proteinExistence type="inferred from homology"/>
<comment type="similarity">
    <text evidence="7">Belongs to the chloroperoxidase family.</text>
</comment>
<dbReference type="GO" id="GO:0046872">
    <property type="term" value="F:metal ion binding"/>
    <property type="evidence" value="ECO:0007669"/>
    <property type="project" value="UniProtKB-KW"/>
</dbReference>
<reference evidence="10 11" key="3">
    <citation type="journal article" date="2017" name="Mol. Plant Pathol.">
        <title>A gapless genome sequence of the fungus Botrytis cinerea.</title>
        <authorList>
            <person name="Van Kan J.A."/>
            <person name="Stassen J.H."/>
            <person name="Mosbach A."/>
            <person name="Van Der Lee T.A."/>
            <person name="Faino L."/>
            <person name="Farmer A.D."/>
            <person name="Papasotiriou D.G."/>
            <person name="Zhou S."/>
            <person name="Seidl M.F."/>
            <person name="Cottam E."/>
            <person name="Edel D."/>
            <person name="Hahn M."/>
            <person name="Schwartz D.C."/>
            <person name="Dietrich R.A."/>
            <person name="Widdison S."/>
            <person name="Scalliet G."/>
        </authorList>
    </citation>
    <scope>NUCLEOTIDE SEQUENCE [LARGE SCALE GENOMIC DNA]</scope>
    <source>
        <strain evidence="10 11">B05.10</strain>
    </source>
</reference>
<evidence type="ECO:0000256" key="6">
    <source>
        <dbReference type="ARBA" id="ARBA00023004"/>
    </source>
</evidence>
<dbReference type="Pfam" id="PF01328">
    <property type="entry name" value="Peroxidase_2"/>
    <property type="match status" value="1"/>
</dbReference>
<keyword evidence="3" id="KW-0349">Heme</keyword>
<keyword evidence="8" id="KW-0732">Signal</keyword>
<evidence type="ECO:0000259" key="9">
    <source>
        <dbReference type="PROSITE" id="PS51405"/>
    </source>
</evidence>
<evidence type="ECO:0000256" key="3">
    <source>
        <dbReference type="ARBA" id="ARBA00022617"/>
    </source>
</evidence>
<evidence type="ECO:0000313" key="10">
    <source>
        <dbReference type="EMBL" id="ATZ47344.1"/>
    </source>
</evidence>
<evidence type="ECO:0000256" key="7">
    <source>
        <dbReference type="ARBA" id="ARBA00025795"/>
    </source>
</evidence>
<dbReference type="PANTHER" id="PTHR33577:SF16">
    <property type="entry name" value="HEME HALOPEROXIDASE FAMILY PROFILE DOMAIN-CONTAINING PROTEIN"/>
    <property type="match status" value="1"/>
</dbReference>
<evidence type="ECO:0000256" key="2">
    <source>
        <dbReference type="ARBA" id="ARBA00022559"/>
    </source>
</evidence>
<sequence length="316" mass="35601">MEPRFFWAIFMAFTSSVFHGSTANAHAPPHQAILGCNEPTTGHNELYIPDYNNPVPGKLAFSMDERVNYFEKHNNGAKHGSIRRSSCPAINTLANRGFIARSGRNISYEEIAQASRDVFNFGDDNIIIVLSAAFAYHPGLDRLDLDMLADEAVHHRINCPASPTRNDRELGDNVNMNMTLLESLLGFSKDGETLTLEDLAEHHHLRHNQSLAENPHFRFGNLDAACALAQYANLVGMLGKIGKNGLLTLFVEDVRQFYVDEDLPIGYGRRQLPYYSIESNQYIDRMAHHIGFQIVRPWPVDDQDGRDVEPVFAKFN</sequence>
<dbReference type="GO" id="GO:0004601">
    <property type="term" value="F:peroxidase activity"/>
    <property type="evidence" value="ECO:0007669"/>
    <property type="project" value="UniProtKB-KW"/>
</dbReference>
<name>A0A384JAL5_BOTFB</name>
<dbReference type="GeneID" id="5431107"/>
<dbReference type="RefSeq" id="XP_001550611.1">
    <property type="nucleotide sequence ID" value="XM_001550561.2"/>
</dbReference>
<dbReference type="PROSITE" id="PS51405">
    <property type="entry name" value="HEME_HALOPEROXIDASE"/>
    <property type="match status" value="1"/>
</dbReference>
<evidence type="ECO:0000256" key="1">
    <source>
        <dbReference type="ARBA" id="ARBA00001970"/>
    </source>
</evidence>
<evidence type="ECO:0000256" key="5">
    <source>
        <dbReference type="ARBA" id="ARBA00023002"/>
    </source>
</evidence>
<keyword evidence="11" id="KW-1185">Reference proteome</keyword>
<keyword evidence="5" id="KW-0560">Oxidoreductase</keyword>
<dbReference type="InterPro" id="IPR000028">
    <property type="entry name" value="Chloroperoxidase"/>
</dbReference>
<dbReference type="OrthoDB" id="407298at2759"/>
<keyword evidence="4" id="KW-0479">Metal-binding</keyword>
<accession>A0A384JAL5</accession>
<dbReference type="EMBL" id="CP009806">
    <property type="protein sequence ID" value="ATZ47344.1"/>
    <property type="molecule type" value="Genomic_DNA"/>
</dbReference>
<keyword evidence="6" id="KW-0408">Iron</keyword>
<evidence type="ECO:0000256" key="4">
    <source>
        <dbReference type="ARBA" id="ARBA00022723"/>
    </source>
</evidence>
<comment type="cofactor">
    <cofactor evidence="1">
        <name>heme b</name>
        <dbReference type="ChEBI" id="CHEBI:60344"/>
    </cofactor>
</comment>
<dbReference type="Gene3D" id="1.10.489.10">
    <property type="entry name" value="Chloroperoxidase-like"/>
    <property type="match status" value="1"/>
</dbReference>
<reference evidence="10 11" key="1">
    <citation type="journal article" date="2011" name="PLoS Genet.">
        <title>Genomic analysis of the necrotrophic fungal pathogens Sclerotinia sclerotiorum and Botrytis cinerea.</title>
        <authorList>
            <person name="Amselem J."/>
            <person name="Cuomo C.A."/>
            <person name="van Kan J.A."/>
            <person name="Viaud M."/>
            <person name="Benito E.P."/>
            <person name="Couloux A."/>
            <person name="Coutinho P.M."/>
            <person name="de Vries R.P."/>
            <person name="Dyer P.S."/>
            <person name="Fillinger S."/>
            <person name="Fournier E."/>
            <person name="Gout L."/>
            <person name="Hahn M."/>
            <person name="Kohn L."/>
            <person name="Lapalu N."/>
            <person name="Plummer K.M."/>
            <person name="Pradier J.M."/>
            <person name="Quevillon E."/>
            <person name="Sharon A."/>
            <person name="Simon A."/>
            <person name="ten Have A."/>
            <person name="Tudzynski B."/>
            <person name="Tudzynski P."/>
            <person name="Wincker P."/>
            <person name="Andrew M."/>
            <person name="Anthouard V."/>
            <person name="Beever R.E."/>
            <person name="Beffa R."/>
            <person name="Benoit I."/>
            <person name="Bouzid O."/>
            <person name="Brault B."/>
            <person name="Chen Z."/>
            <person name="Choquer M."/>
            <person name="Collemare J."/>
            <person name="Cotton P."/>
            <person name="Danchin E.G."/>
            <person name="Da Silva C."/>
            <person name="Gautier A."/>
            <person name="Giraud C."/>
            <person name="Giraud T."/>
            <person name="Gonzalez C."/>
            <person name="Grossetete S."/>
            <person name="Guldener U."/>
            <person name="Henrissat B."/>
            <person name="Howlett B.J."/>
            <person name="Kodira C."/>
            <person name="Kretschmer M."/>
            <person name="Lappartient A."/>
            <person name="Leroch M."/>
            <person name="Levis C."/>
            <person name="Mauceli E."/>
            <person name="Neuveglise C."/>
            <person name="Oeser B."/>
            <person name="Pearson M."/>
            <person name="Poulain J."/>
            <person name="Poussereau N."/>
            <person name="Quesneville H."/>
            <person name="Rascle C."/>
            <person name="Schumacher J."/>
            <person name="Segurens B."/>
            <person name="Sexton A."/>
            <person name="Silva E."/>
            <person name="Sirven C."/>
            <person name="Soanes D.M."/>
            <person name="Talbot N.J."/>
            <person name="Templeton M."/>
            <person name="Yandava C."/>
            <person name="Yarden O."/>
            <person name="Zeng Q."/>
            <person name="Rollins J.A."/>
            <person name="Lebrun M.H."/>
            <person name="Dickman M."/>
        </authorList>
    </citation>
    <scope>NUCLEOTIDE SEQUENCE [LARGE SCALE GENOMIC DNA]</scope>
    <source>
        <strain evidence="10 11">B05.10</strain>
    </source>
</reference>
<organism evidence="10 11">
    <name type="scientific">Botryotinia fuckeliana (strain B05.10)</name>
    <name type="common">Noble rot fungus</name>
    <name type="synonym">Botrytis cinerea</name>
    <dbReference type="NCBI Taxonomy" id="332648"/>
    <lineage>
        <taxon>Eukaryota</taxon>
        <taxon>Fungi</taxon>
        <taxon>Dikarya</taxon>
        <taxon>Ascomycota</taxon>
        <taxon>Pezizomycotina</taxon>
        <taxon>Leotiomycetes</taxon>
        <taxon>Helotiales</taxon>
        <taxon>Sclerotiniaceae</taxon>
        <taxon>Botrytis</taxon>
    </lineage>
</organism>
<gene>
    <name evidence="10" type="primary">Bcprd6</name>
    <name evidence="10" type="ORF">BCIN_02g06340</name>
</gene>